<dbReference type="Gene3D" id="3.40.50.1820">
    <property type="entry name" value="alpha/beta hydrolase"/>
    <property type="match status" value="1"/>
</dbReference>
<dbReference type="Gene3D" id="2.120.10.30">
    <property type="entry name" value="TolB, C-terminal domain"/>
    <property type="match status" value="2"/>
</dbReference>
<evidence type="ECO:0000256" key="3">
    <source>
        <dbReference type="ARBA" id="ARBA00022825"/>
    </source>
</evidence>
<name>A0A0C1EIX2_9BACT</name>
<dbReference type="InterPro" id="IPR029058">
    <property type="entry name" value="AB_hydrolase_fold"/>
</dbReference>
<dbReference type="SUPFAM" id="SSF53474">
    <property type="entry name" value="alpha/beta-Hydrolases"/>
    <property type="match status" value="1"/>
</dbReference>
<accession>A0A0C1EIX2</accession>
<keyword evidence="3" id="KW-0720">Serine protease</keyword>
<dbReference type="InterPro" id="IPR011042">
    <property type="entry name" value="6-blade_b-propeller_TolB-like"/>
</dbReference>
<feature type="domain" description="Peptidase S9 prolyl oligopeptidase catalytic" evidence="4">
    <location>
        <begin position="600"/>
        <end position="761"/>
    </location>
</feature>
<keyword evidence="2" id="KW-0378">Hydrolase</keyword>
<evidence type="ECO:0000259" key="4">
    <source>
        <dbReference type="Pfam" id="PF00326"/>
    </source>
</evidence>
<dbReference type="EMBL" id="JSAM01000112">
    <property type="protein sequence ID" value="KIA76544.1"/>
    <property type="molecule type" value="Genomic_DNA"/>
</dbReference>
<dbReference type="Pfam" id="PF07676">
    <property type="entry name" value="PD40"/>
    <property type="match status" value="1"/>
</dbReference>
<sequence length="783" mass="88178">MHKREGFMYKKMVPIILLSVIALQNFLSALPQEDLFQITFLPKEIGSHEKIAVHPNGQSIIYTVHQKPLEGFPDDAYIMPTGVPFNRLHSYLYIYELESGKTTQIGPKDANCWRPCFSPDGQKIAFYCDKEGFSNLWIHDIASAQSSLACKNAIRTNLFGLVDRPYWSPDSSLVYIPILPLEHAGTLSDSNQKNQETTVCLYSSESPPSQLNIPVFGKISSVNLRTGECNIIAPINENDPLSFQFALSKTGLYVAYLSFLNDVSTNPCDLRVCSVDSKKTFNITKHLTIRGKTAEIVWHPHQDKLAFIEKGRVFIASWDKNGEYELKELSKGYEAIFSTTTLRFSPDGKTLLVGTNTTDLGHSEYSQTLFLFSLEGASPHQIIIPKGWSYHSTLETEGGDFWQPEKDVVVISLINSTENAIVKFYFETNCYEILWKSQSNVKGMIASKETNQVFYINENLNTSQNIYRASFDFSIVARLTHIDPLQDFLEEITAIVIESTVPRYDGTLEKVDTTILLPKGIQPNQQLPAIVEVYPGANLQSAVKRFGGGNIASFPSRLLLEQGYAIVLPDLRIRPEGESGNPIQETVDRLLPQIYQASCLGLIDINRLGLIGQSFGGYGAAGIVTKTNLFRASVSISGIYDLTGAYGIFSKNWEGFADTDWYENRQGRMGTHPWENMFRYLENSPYYLAKDIYTPLLLIHGEKDITFEVQEAQKMFTALKRLGKKVNLAVYKKEGHVINNWNHSNAIDAVKRIIAFYDHHLLPKDKKPDEKRLVASTDTISNR</sequence>
<evidence type="ECO:0000256" key="1">
    <source>
        <dbReference type="ARBA" id="ARBA00018228"/>
    </source>
</evidence>
<gene>
    <name evidence="5" type="ORF">DB43_AB00090</name>
</gene>
<evidence type="ECO:0000313" key="5">
    <source>
        <dbReference type="EMBL" id="KIA76544.1"/>
    </source>
</evidence>
<dbReference type="AlphaFoldDB" id="A0A0C1EIX2"/>
<evidence type="ECO:0000256" key="2">
    <source>
        <dbReference type="ARBA" id="ARBA00022801"/>
    </source>
</evidence>
<dbReference type="PANTHER" id="PTHR42776:SF27">
    <property type="entry name" value="DIPEPTIDYL PEPTIDASE FAMILY MEMBER 6"/>
    <property type="match status" value="1"/>
</dbReference>
<dbReference type="Proteomes" id="UP000031307">
    <property type="component" value="Unassembled WGS sequence"/>
</dbReference>
<reference evidence="5 6" key="1">
    <citation type="journal article" date="2014" name="Mol. Biol. Evol.">
        <title>Massive expansion of Ubiquitination-related gene families within the Chlamydiae.</title>
        <authorList>
            <person name="Domman D."/>
            <person name="Collingro A."/>
            <person name="Lagkouvardos I."/>
            <person name="Gehre L."/>
            <person name="Weinmaier T."/>
            <person name="Rattei T."/>
            <person name="Subtil A."/>
            <person name="Horn M."/>
        </authorList>
    </citation>
    <scope>NUCLEOTIDE SEQUENCE [LARGE SCALE GENOMIC DNA]</scope>
    <source>
        <strain evidence="5 6">OEW1</strain>
    </source>
</reference>
<dbReference type="PANTHER" id="PTHR42776">
    <property type="entry name" value="SERINE PEPTIDASE S9 FAMILY MEMBER"/>
    <property type="match status" value="1"/>
</dbReference>
<dbReference type="InterPro" id="IPR001375">
    <property type="entry name" value="Peptidase_S9_cat"/>
</dbReference>
<dbReference type="GO" id="GO:0004252">
    <property type="term" value="F:serine-type endopeptidase activity"/>
    <property type="evidence" value="ECO:0007669"/>
    <property type="project" value="TreeGrafter"/>
</dbReference>
<protein>
    <recommendedName>
        <fullName evidence="1">Protein TolB homolog</fullName>
    </recommendedName>
</protein>
<dbReference type="InterPro" id="IPR011659">
    <property type="entry name" value="WD40"/>
</dbReference>
<comment type="caution">
    <text evidence="5">The sequence shown here is derived from an EMBL/GenBank/DDBJ whole genome shotgun (WGS) entry which is preliminary data.</text>
</comment>
<dbReference type="PATRIC" id="fig|83552.4.peg.2320"/>
<dbReference type="GO" id="GO:0006508">
    <property type="term" value="P:proteolysis"/>
    <property type="evidence" value="ECO:0007669"/>
    <property type="project" value="InterPro"/>
</dbReference>
<keyword evidence="3" id="KW-0645">Protease</keyword>
<organism evidence="5 6">
    <name type="scientific">Parachlamydia acanthamoebae</name>
    <dbReference type="NCBI Taxonomy" id="83552"/>
    <lineage>
        <taxon>Bacteria</taxon>
        <taxon>Pseudomonadati</taxon>
        <taxon>Chlamydiota</taxon>
        <taxon>Chlamydiia</taxon>
        <taxon>Parachlamydiales</taxon>
        <taxon>Parachlamydiaceae</taxon>
        <taxon>Parachlamydia</taxon>
    </lineage>
</organism>
<dbReference type="SUPFAM" id="SSF82171">
    <property type="entry name" value="DPP6 N-terminal domain-like"/>
    <property type="match status" value="1"/>
</dbReference>
<evidence type="ECO:0000313" key="6">
    <source>
        <dbReference type="Proteomes" id="UP000031307"/>
    </source>
</evidence>
<dbReference type="Pfam" id="PF00326">
    <property type="entry name" value="Peptidase_S9"/>
    <property type="match status" value="1"/>
</dbReference>
<proteinExistence type="predicted"/>